<gene>
    <name evidence="1" type="ORF">GSTUM_00005926001</name>
</gene>
<dbReference type="HOGENOM" id="CLU_1983188_0_0_1"/>
<evidence type="ECO:0000313" key="2">
    <source>
        <dbReference type="Proteomes" id="UP000006911"/>
    </source>
</evidence>
<proteinExistence type="predicted"/>
<dbReference type="KEGG" id="tml:GSTUM_00005926001"/>
<keyword evidence="2" id="KW-1185">Reference proteome</keyword>
<organism evidence="1 2">
    <name type="scientific">Tuber melanosporum (strain Mel28)</name>
    <name type="common">Perigord black truffle</name>
    <dbReference type="NCBI Taxonomy" id="656061"/>
    <lineage>
        <taxon>Eukaryota</taxon>
        <taxon>Fungi</taxon>
        <taxon>Dikarya</taxon>
        <taxon>Ascomycota</taxon>
        <taxon>Pezizomycotina</taxon>
        <taxon>Pezizomycetes</taxon>
        <taxon>Pezizales</taxon>
        <taxon>Tuberaceae</taxon>
        <taxon>Tuber</taxon>
    </lineage>
</organism>
<evidence type="ECO:0000313" key="1">
    <source>
        <dbReference type="EMBL" id="CAZ82237.1"/>
    </source>
</evidence>
<name>D5GCJ4_TUBMM</name>
<dbReference type="Proteomes" id="UP000006911">
    <property type="component" value="Unassembled WGS sequence"/>
</dbReference>
<dbReference type="InParanoid" id="D5GCJ4"/>
<sequence length="126" mass="13314">MATVLDLPPGGLCISIPGNLVIRSASTSNYEMVVCGEIILRLLSGNSFLNLSKYGSEIHIFGDAIIQKASDSCVMQFNEDIVVAEAKQGTGDGGAKVGCTIRMELQDDSPTARNAQLHSISLGQTK</sequence>
<accession>D5GCJ4</accession>
<reference evidence="1 2" key="1">
    <citation type="journal article" date="2010" name="Nature">
        <title>Perigord black truffle genome uncovers evolutionary origins and mechanisms of symbiosis.</title>
        <authorList>
            <person name="Martin F."/>
            <person name="Kohler A."/>
            <person name="Murat C."/>
            <person name="Balestrini R."/>
            <person name="Coutinho P.M."/>
            <person name="Jaillon O."/>
            <person name="Montanini B."/>
            <person name="Morin E."/>
            <person name="Noel B."/>
            <person name="Percudani R."/>
            <person name="Porcel B."/>
            <person name="Rubini A."/>
            <person name="Amicucci A."/>
            <person name="Amselem J."/>
            <person name="Anthouard V."/>
            <person name="Arcioni S."/>
            <person name="Artiguenave F."/>
            <person name="Aury J.M."/>
            <person name="Ballario P."/>
            <person name="Bolchi A."/>
            <person name="Brenna A."/>
            <person name="Brun A."/>
            <person name="Buee M."/>
            <person name="Cantarel B."/>
            <person name="Chevalier G."/>
            <person name="Couloux A."/>
            <person name="Da Silva C."/>
            <person name="Denoeud F."/>
            <person name="Duplessis S."/>
            <person name="Ghignone S."/>
            <person name="Hilselberger B."/>
            <person name="Iotti M."/>
            <person name="Marcais B."/>
            <person name="Mello A."/>
            <person name="Miranda M."/>
            <person name="Pacioni G."/>
            <person name="Quesneville H."/>
            <person name="Riccioni C."/>
            <person name="Ruotolo R."/>
            <person name="Splivallo R."/>
            <person name="Stocchi V."/>
            <person name="Tisserant E."/>
            <person name="Viscomi A.R."/>
            <person name="Zambonelli A."/>
            <person name="Zampieri E."/>
            <person name="Henrissat B."/>
            <person name="Lebrun M.H."/>
            <person name="Paolocci F."/>
            <person name="Bonfante P."/>
            <person name="Ottonello S."/>
            <person name="Wincker P."/>
        </authorList>
    </citation>
    <scope>NUCLEOTIDE SEQUENCE [LARGE SCALE GENOMIC DNA]</scope>
    <source>
        <strain evidence="1 2">Mel28</strain>
    </source>
</reference>
<dbReference type="EMBL" id="FN430109">
    <property type="protein sequence ID" value="CAZ82237.1"/>
    <property type="molecule type" value="Genomic_DNA"/>
</dbReference>
<dbReference type="AlphaFoldDB" id="D5GCJ4"/>
<protein>
    <submittedName>
        <fullName evidence="1">(Perigord truffle) hypothetical protein</fullName>
    </submittedName>
</protein>